<evidence type="ECO:0000256" key="1">
    <source>
        <dbReference type="SAM" id="MobiDB-lite"/>
    </source>
</evidence>
<protein>
    <submittedName>
        <fullName evidence="2">Uncharacterized protein</fullName>
    </submittedName>
</protein>
<dbReference type="EMBL" id="CP000660">
    <property type="protein sequence ID" value="ABP51191.1"/>
    <property type="molecule type" value="Genomic_DNA"/>
</dbReference>
<dbReference type="AlphaFoldDB" id="A4WLC4"/>
<dbReference type="STRING" id="340102.Pars_1638"/>
<dbReference type="KEGG" id="pas:Pars_1638"/>
<evidence type="ECO:0000313" key="2">
    <source>
        <dbReference type="EMBL" id="ABP51191.1"/>
    </source>
</evidence>
<sequence>MDLDRFIDAALDAVMKSGGRGRDPSPASQRPHQDRQEGAPPRDLLQGERERLGHGQEEVRGGLLGVIAEDLRRDDQEALRVAVSSAMSFLDAET</sequence>
<reference evidence="2 3" key="1">
    <citation type="submission" date="2007-04" db="EMBL/GenBank/DDBJ databases">
        <title>Complete sequence of Pyrobaculum arsenaticum DSM 13514.</title>
        <authorList>
            <consortium name="US DOE Joint Genome Institute"/>
            <person name="Copeland A."/>
            <person name="Lucas S."/>
            <person name="Lapidus A."/>
            <person name="Barry K."/>
            <person name="Glavina del Rio T."/>
            <person name="Dalin E."/>
            <person name="Tice H."/>
            <person name="Pitluck S."/>
            <person name="Chain P."/>
            <person name="Malfatti S."/>
            <person name="Shin M."/>
            <person name="Vergez L."/>
            <person name="Schmutz J."/>
            <person name="Larimer F."/>
            <person name="Land M."/>
            <person name="Hauser L."/>
            <person name="Kyrpides N."/>
            <person name="Mikhailova N."/>
            <person name="Cozen A.E."/>
            <person name="Fitz-Gibbon S.T."/>
            <person name="House C.H."/>
            <person name="Saltikov C."/>
            <person name="Lowe T.M."/>
            <person name="Richardson P."/>
        </authorList>
    </citation>
    <scope>NUCLEOTIDE SEQUENCE [LARGE SCALE GENOMIC DNA]</scope>
    <source>
        <strain evidence="3">ATCC 700994 / DSM 13514 / JCM 11321 / PZ6</strain>
    </source>
</reference>
<gene>
    <name evidence="2" type="ordered locus">Pars_1638</name>
</gene>
<dbReference type="Proteomes" id="UP000001567">
    <property type="component" value="Chromosome"/>
</dbReference>
<name>A4WLC4_PYRAR</name>
<organism evidence="2 3">
    <name type="scientific">Pyrobaculum arsenaticum (strain DSM 13514 / JCM 11321 / PZ6)</name>
    <dbReference type="NCBI Taxonomy" id="340102"/>
    <lineage>
        <taxon>Archaea</taxon>
        <taxon>Thermoproteota</taxon>
        <taxon>Thermoprotei</taxon>
        <taxon>Thermoproteales</taxon>
        <taxon>Thermoproteaceae</taxon>
        <taxon>Pyrobaculum</taxon>
    </lineage>
</organism>
<feature type="compositionally biased region" description="Basic and acidic residues" evidence="1">
    <location>
        <begin position="45"/>
        <end position="57"/>
    </location>
</feature>
<feature type="region of interest" description="Disordered" evidence="1">
    <location>
        <begin position="14"/>
        <end position="57"/>
    </location>
</feature>
<accession>A4WLC4</accession>
<evidence type="ECO:0000313" key="3">
    <source>
        <dbReference type="Proteomes" id="UP000001567"/>
    </source>
</evidence>
<proteinExistence type="predicted"/>
<dbReference type="HOGENOM" id="CLU_2379528_0_0_2"/>